<accession>A0ABY7LK27</accession>
<dbReference type="InterPro" id="IPR035965">
    <property type="entry name" value="PAS-like_dom_sf"/>
</dbReference>
<feature type="domain" description="PAC" evidence="7">
    <location>
        <begin position="219"/>
        <end position="268"/>
    </location>
</feature>
<name>A0ABY7LK27_9BACT</name>
<evidence type="ECO:0000256" key="5">
    <source>
        <dbReference type="ARBA" id="ARBA00022777"/>
    </source>
</evidence>
<evidence type="ECO:0000256" key="3">
    <source>
        <dbReference type="ARBA" id="ARBA00022553"/>
    </source>
</evidence>
<dbReference type="PANTHER" id="PTHR43304:SF1">
    <property type="entry name" value="PAC DOMAIN-CONTAINING PROTEIN"/>
    <property type="match status" value="1"/>
</dbReference>
<dbReference type="Gene3D" id="3.30.450.20">
    <property type="entry name" value="PAS domain"/>
    <property type="match status" value="2"/>
</dbReference>
<sequence>MLWSDTTETAAARTLMRDLQPVPMLDALPHLAWLSTPDGTVIHCNRRWHSYTGAPPDALADGGFVEYLHPDDRAEAADAQLRHLPNGKTMELHLRWRGQDGRYRWYLDRVVPLYGPDTKLLGWLGTSTDIDEQKRAEIQERRGRELFELMARATNDLMWDWDMTSGRMWYSEAFWQLVGYPPRPDTETVAFWLSLIHPDDLERVQNGVQDDLTTSAKLLESEFRLRRSDGHYLTIQDRACVIHDAAGLPVRMVGAMRDATEEAALRGQ</sequence>
<organism evidence="8 9">
    <name type="scientific">Hymenobacter canadensis</name>
    <dbReference type="NCBI Taxonomy" id="2999067"/>
    <lineage>
        <taxon>Bacteria</taxon>
        <taxon>Pseudomonadati</taxon>
        <taxon>Bacteroidota</taxon>
        <taxon>Cytophagia</taxon>
        <taxon>Cytophagales</taxon>
        <taxon>Hymenobacteraceae</taxon>
        <taxon>Hymenobacter</taxon>
    </lineage>
</organism>
<feature type="domain" description="PAS" evidence="6">
    <location>
        <begin position="24"/>
        <end position="88"/>
    </location>
</feature>
<dbReference type="SUPFAM" id="SSF55785">
    <property type="entry name" value="PYP-like sensor domain (PAS domain)"/>
    <property type="match status" value="2"/>
</dbReference>
<protein>
    <recommendedName>
        <fullName evidence="2">histidine kinase</fullName>
        <ecNumber evidence="2">2.7.13.3</ecNumber>
    </recommendedName>
</protein>
<dbReference type="InterPro" id="IPR000014">
    <property type="entry name" value="PAS"/>
</dbReference>
<evidence type="ECO:0000256" key="4">
    <source>
        <dbReference type="ARBA" id="ARBA00022679"/>
    </source>
</evidence>
<keyword evidence="9" id="KW-1185">Reference proteome</keyword>
<evidence type="ECO:0000259" key="6">
    <source>
        <dbReference type="PROSITE" id="PS50112"/>
    </source>
</evidence>
<dbReference type="EC" id="2.7.13.3" evidence="2"/>
<evidence type="ECO:0000313" key="8">
    <source>
        <dbReference type="EMBL" id="WBA40738.1"/>
    </source>
</evidence>
<keyword evidence="4" id="KW-0808">Transferase</keyword>
<dbReference type="Pfam" id="PF08447">
    <property type="entry name" value="PAS_3"/>
    <property type="match status" value="2"/>
</dbReference>
<evidence type="ECO:0000313" key="9">
    <source>
        <dbReference type="Proteomes" id="UP001211005"/>
    </source>
</evidence>
<dbReference type="PROSITE" id="PS50113">
    <property type="entry name" value="PAC"/>
    <property type="match status" value="2"/>
</dbReference>
<dbReference type="SMART" id="SM00086">
    <property type="entry name" value="PAC"/>
    <property type="match status" value="2"/>
</dbReference>
<proteinExistence type="predicted"/>
<dbReference type="RefSeq" id="WP_269558824.1">
    <property type="nucleotide sequence ID" value="NZ_CP114767.1"/>
</dbReference>
<keyword evidence="3" id="KW-0597">Phosphoprotein</keyword>
<evidence type="ECO:0000256" key="1">
    <source>
        <dbReference type="ARBA" id="ARBA00000085"/>
    </source>
</evidence>
<reference evidence="8 9" key="1">
    <citation type="submission" date="2022-12" db="EMBL/GenBank/DDBJ databases">
        <title>Hymenobacter canadensis sp. nov. isolated from lake water of the Cambridge Bay, Canada.</title>
        <authorList>
            <person name="Kim W.H."/>
            <person name="Lee Y.M."/>
        </authorList>
    </citation>
    <scope>NUCLEOTIDE SEQUENCE [LARGE SCALE GENOMIC DNA]</scope>
    <source>
        <strain evidence="8 9">PAMC 29467</strain>
    </source>
</reference>
<evidence type="ECO:0000256" key="2">
    <source>
        <dbReference type="ARBA" id="ARBA00012438"/>
    </source>
</evidence>
<evidence type="ECO:0000259" key="7">
    <source>
        <dbReference type="PROSITE" id="PS50113"/>
    </source>
</evidence>
<dbReference type="InterPro" id="IPR001610">
    <property type="entry name" value="PAC"/>
</dbReference>
<dbReference type="InterPro" id="IPR052162">
    <property type="entry name" value="Sensor_kinase/Photoreceptor"/>
</dbReference>
<dbReference type="InterPro" id="IPR000700">
    <property type="entry name" value="PAS-assoc_C"/>
</dbReference>
<feature type="domain" description="PAS" evidence="6">
    <location>
        <begin position="139"/>
        <end position="215"/>
    </location>
</feature>
<gene>
    <name evidence="8" type="ORF">O3303_13010</name>
</gene>
<dbReference type="PANTHER" id="PTHR43304">
    <property type="entry name" value="PHYTOCHROME-LIKE PROTEIN CPH1"/>
    <property type="match status" value="1"/>
</dbReference>
<dbReference type="CDD" id="cd00130">
    <property type="entry name" value="PAS"/>
    <property type="match status" value="2"/>
</dbReference>
<dbReference type="PROSITE" id="PS50112">
    <property type="entry name" value="PAS"/>
    <property type="match status" value="2"/>
</dbReference>
<comment type="catalytic activity">
    <reaction evidence="1">
        <text>ATP + protein L-histidine = ADP + protein N-phospho-L-histidine.</text>
        <dbReference type="EC" id="2.7.13.3"/>
    </reaction>
</comment>
<dbReference type="Proteomes" id="UP001211005">
    <property type="component" value="Chromosome"/>
</dbReference>
<dbReference type="EMBL" id="CP114767">
    <property type="protein sequence ID" value="WBA40738.1"/>
    <property type="molecule type" value="Genomic_DNA"/>
</dbReference>
<dbReference type="InterPro" id="IPR013655">
    <property type="entry name" value="PAS_fold_3"/>
</dbReference>
<feature type="domain" description="PAC" evidence="7">
    <location>
        <begin position="88"/>
        <end position="142"/>
    </location>
</feature>
<dbReference type="NCBIfam" id="TIGR00229">
    <property type="entry name" value="sensory_box"/>
    <property type="match status" value="2"/>
</dbReference>
<dbReference type="SMART" id="SM00091">
    <property type="entry name" value="PAS"/>
    <property type="match status" value="2"/>
</dbReference>
<keyword evidence="5" id="KW-0418">Kinase</keyword>